<accession>A0A1F5ACL5</accession>
<dbReference type="Gene3D" id="2.40.50.100">
    <property type="match status" value="1"/>
</dbReference>
<keyword evidence="4" id="KW-0067">ATP-binding</keyword>
<evidence type="ECO:0000256" key="1">
    <source>
        <dbReference type="ARBA" id="ARBA00022448"/>
    </source>
</evidence>
<evidence type="ECO:0000256" key="3">
    <source>
        <dbReference type="ARBA" id="ARBA00022741"/>
    </source>
</evidence>
<reference evidence="8 9" key="1">
    <citation type="journal article" date="2016" name="Nat. Commun.">
        <title>Thousands of microbial genomes shed light on interconnected biogeochemical processes in an aquifer system.</title>
        <authorList>
            <person name="Anantharaman K."/>
            <person name="Brown C.T."/>
            <person name="Hug L.A."/>
            <person name="Sharon I."/>
            <person name="Castelle C.J."/>
            <person name="Probst A.J."/>
            <person name="Thomas B.C."/>
            <person name="Singh A."/>
            <person name="Wilkins M.J."/>
            <person name="Karaoz U."/>
            <person name="Brodie E.L."/>
            <person name="Williams K.H."/>
            <person name="Hubbard S.S."/>
            <person name="Banfield J.F."/>
        </authorList>
    </citation>
    <scope>NUCLEOTIDE SEQUENCE [LARGE SCALE GENOMIC DNA]</scope>
</reference>
<dbReference type="Pfam" id="PF08402">
    <property type="entry name" value="TOBE_2"/>
    <property type="match status" value="1"/>
</dbReference>
<dbReference type="InterPro" id="IPR003593">
    <property type="entry name" value="AAA+_ATPase"/>
</dbReference>
<proteinExistence type="predicted"/>
<dbReference type="SUPFAM" id="SSF52540">
    <property type="entry name" value="P-loop containing nucleoside triphosphate hydrolases"/>
    <property type="match status" value="1"/>
</dbReference>
<dbReference type="CDD" id="cd03301">
    <property type="entry name" value="ABC_MalK_N"/>
    <property type="match status" value="1"/>
</dbReference>
<evidence type="ECO:0000256" key="4">
    <source>
        <dbReference type="ARBA" id="ARBA00022840"/>
    </source>
</evidence>
<keyword evidence="1" id="KW-0813">Transport</keyword>
<dbReference type="InterPro" id="IPR015855">
    <property type="entry name" value="ABC_transpr_MalK-like"/>
</dbReference>
<keyword evidence="6" id="KW-0472">Membrane</keyword>
<evidence type="ECO:0000313" key="9">
    <source>
        <dbReference type="Proteomes" id="UP000177701"/>
    </source>
</evidence>
<dbReference type="InterPro" id="IPR012340">
    <property type="entry name" value="NA-bd_OB-fold"/>
</dbReference>
<dbReference type="GO" id="GO:0055052">
    <property type="term" value="C:ATP-binding cassette (ABC) transporter complex, substrate-binding subunit-containing"/>
    <property type="evidence" value="ECO:0007669"/>
    <property type="project" value="TreeGrafter"/>
</dbReference>
<dbReference type="PANTHER" id="PTHR43875:SF15">
    <property type="entry name" value="TREHALOSE IMPORT ATP-BINDING PROTEIN SUGC"/>
    <property type="match status" value="1"/>
</dbReference>
<gene>
    <name evidence="8" type="ORF">A2V47_08085</name>
</gene>
<dbReference type="InterPro" id="IPR013611">
    <property type="entry name" value="Transp-assoc_OB_typ2"/>
</dbReference>
<comment type="caution">
    <text evidence="8">The sequence shown here is derived from an EMBL/GenBank/DDBJ whole genome shotgun (WGS) entry which is preliminary data.</text>
</comment>
<dbReference type="Gene3D" id="3.40.50.300">
    <property type="entry name" value="P-loop containing nucleotide triphosphate hydrolases"/>
    <property type="match status" value="1"/>
</dbReference>
<evidence type="ECO:0000259" key="7">
    <source>
        <dbReference type="PROSITE" id="PS50893"/>
    </source>
</evidence>
<dbReference type="GO" id="GO:0016887">
    <property type="term" value="F:ATP hydrolysis activity"/>
    <property type="evidence" value="ECO:0007669"/>
    <property type="project" value="InterPro"/>
</dbReference>
<evidence type="ECO:0000256" key="6">
    <source>
        <dbReference type="ARBA" id="ARBA00023136"/>
    </source>
</evidence>
<dbReference type="Gene3D" id="2.40.50.140">
    <property type="entry name" value="Nucleic acid-binding proteins"/>
    <property type="match status" value="1"/>
</dbReference>
<protein>
    <recommendedName>
        <fullName evidence="7">ABC transporter domain-containing protein</fullName>
    </recommendedName>
</protein>
<organism evidence="8 9">
    <name type="scientific">Candidatus Sediminicultor quintus</name>
    <dbReference type="NCBI Taxonomy" id="1797291"/>
    <lineage>
        <taxon>Bacteria</taxon>
        <taxon>Pseudomonadati</taxon>
        <taxon>Atribacterota</taxon>
        <taxon>Candidatus Phoenicimicrobiia</taxon>
        <taxon>Candidatus Pheonicimicrobiales</taxon>
        <taxon>Candidatus Phoenicimicrobiaceae</taxon>
        <taxon>Candidatus Sediminicultor</taxon>
    </lineage>
</organism>
<feature type="domain" description="ABC transporter" evidence="7">
    <location>
        <begin position="4"/>
        <end position="234"/>
    </location>
</feature>
<dbReference type="InterPro" id="IPR003439">
    <property type="entry name" value="ABC_transporter-like_ATP-bd"/>
</dbReference>
<keyword evidence="3" id="KW-0547">Nucleotide-binding</keyword>
<dbReference type="GO" id="GO:0008643">
    <property type="term" value="P:carbohydrate transport"/>
    <property type="evidence" value="ECO:0007669"/>
    <property type="project" value="InterPro"/>
</dbReference>
<dbReference type="PROSITE" id="PS00211">
    <property type="entry name" value="ABC_TRANSPORTER_1"/>
    <property type="match status" value="1"/>
</dbReference>
<dbReference type="InterPro" id="IPR017871">
    <property type="entry name" value="ABC_transporter-like_CS"/>
</dbReference>
<dbReference type="EMBL" id="MEYH01000038">
    <property type="protein sequence ID" value="OGD16233.1"/>
    <property type="molecule type" value="Genomic_DNA"/>
</dbReference>
<dbReference type="InterPro" id="IPR008995">
    <property type="entry name" value="Mo/tungstate-bd_C_term_dom"/>
</dbReference>
<dbReference type="PANTHER" id="PTHR43875">
    <property type="entry name" value="MALTODEXTRIN IMPORT ATP-BINDING PROTEIN MSMX"/>
    <property type="match status" value="1"/>
</dbReference>
<dbReference type="FunFam" id="3.40.50.300:FF:000042">
    <property type="entry name" value="Maltose/maltodextrin ABC transporter, ATP-binding protein"/>
    <property type="match status" value="1"/>
</dbReference>
<evidence type="ECO:0000256" key="2">
    <source>
        <dbReference type="ARBA" id="ARBA00022475"/>
    </source>
</evidence>
<dbReference type="PROSITE" id="PS50893">
    <property type="entry name" value="ABC_TRANSPORTER_2"/>
    <property type="match status" value="1"/>
</dbReference>
<dbReference type="Pfam" id="PF00005">
    <property type="entry name" value="ABC_tran"/>
    <property type="match status" value="1"/>
</dbReference>
<dbReference type="STRING" id="1797291.A2V47_08085"/>
<dbReference type="GO" id="GO:0140359">
    <property type="term" value="F:ABC-type transporter activity"/>
    <property type="evidence" value="ECO:0007669"/>
    <property type="project" value="InterPro"/>
</dbReference>
<dbReference type="InterPro" id="IPR047641">
    <property type="entry name" value="ABC_transpr_MalK/UgpC-like"/>
</dbReference>
<name>A0A1F5ACL5_9BACT</name>
<dbReference type="InterPro" id="IPR027417">
    <property type="entry name" value="P-loop_NTPase"/>
</dbReference>
<dbReference type="AlphaFoldDB" id="A0A1F5ACL5"/>
<dbReference type="SUPFAM" id="SSF50331">
    <property type="entry name" value="MOP-like"/>
    <property type="match status" value="1"/>
</dbReference>
<keyword evidence="2" id="KW-1003">Cell membrane</keyword>
<dbReference type="SMART" id="SM00382">
    <property type="entry name" value="AAA"/>
    <property type="match status" value="1"/>
</dbReference>
<dbReference type="GO" id="GO:0005524">
    <property type="term" value="F:ATP binding"/>
    <property type="evidence" value="ECO:0007669"/>
    <property type="project" value="UniProtKB-KW"/>
</dbReference>
<dbReference type="Proteomes" id="UP000177701">
    <property type="component" value="Unassembled WGS sequence"/>
</dbReference>
<sequence length="364" mass="41217">MHDVAFEKVTKKFGKVVAVNNISFQVNKGELFTLLGPSGCGKTTTLRLIAGLEIPQSGNIYIKGKNVEKLFPKDRNIGMVFQNYALFPHMNVFDNIAYPLKIRKQPQKEIIHKVTEIAKNLQTEELLSRKPNQISGGQQQRVALGRAMVQEPNVFLFDEPLSNLDAKLRTEARSFLKHIQKEMKTTAIYVTHDQKEAMAISDRIAILDKGVIMQVGTPKEVYKNPENVFVAGFIGDPPTNLLNCSIKYNQNKTVLDFLQFKLDISPIRDLVREKVNNEEAIIFGIRPEDITVEYKNASPNSIKGEVFVVERLGPETIIHVKIGNLIIIVRDFSEPDITMGDTIWLKIDFNSVHIYKKEDGKIII</sequence>
<evidence type="ECO:0000313" key="8">
    <source>
        <dbReference type="EMBL" id="OGD16233.1"/>
    </source>
</evidence>
<evidence type="ECO:0000256" key="5">
    <source>
        <dbReference type="ARBA" id="ARBA00022967"/>
    </source>
</evidence>
<keyword evidence="5" id="KW-1278">Translocase</keyword>